<name>A0A8S9JMK3_BRACR</name>
<sequence>MSTFASGFTGDETLQPDRITKRDIQIGVDEFRRRRVLQRDRTTLQSCPARFDEATARSDEATARFDEATARSDEATARFDEATARSDEATARFDEATARSDEATARSNNDEELKRTSRQKLKKVPDNRW</sequence>
<organism evidence="2 3">
    <name type="scientific">Brassica cretica</name>
    <name type="common">Mustard</name>
    <dbReference type="NCBI Taxonomy" id="69181"/>
    <lineage>
        <taxon>Eukaryota</taxon>
        <taxon>Viridiplantae</taxon>
        <taxon>Streptophyta</taxon>
        <taxon>Embryophyta</taxon>
        <taxon>Tracheophyta</taxon>
        <taxon>Spermatophyta</taxon>
        <taxon>Magnoliopsida</taxon>
        <taxon>eudicotyledons</taxon>
        <taxon>Gunneridae</taxon>
        <taxon>Pentapetalae</taxon>
        <taxon>rosids</taxon>
        <taxon>malvids</taxon>
        <taxon>Brassicales</taxon>
        <taxon>Brassicaceae</taxon>
        <taxon>Brassiceae</taxon>
        <taxon>Brassica</taxon>
    </lineage>
</organism>
<reference evidence="2" key="1">
    <citation type="submission" date="2019-12" db="EMBL/GenBank/DDBJ databases">
        <title>Genome sequencing and annotation of Brassica cretica.</title>
        <authorList>
            <person name="Studholme D.J."/>
            <person name="Sarris P.F."/>
        </authorList>
    </citation>
    <scope>NUCLEOTIDE SEQUENCE</scope>
    <source>
        <strain evidence="2">PFS-001/15</strain>
        <tissue evidence="2">Leaf</tissue>
    </source>
</reference>
<dbReference type="Proteomes" id="UP000712281">
    <property type="component" value="Unassembled WGS sequence"/>
</dbReference>
<gene>
    <name evidence="2" type="ORF">F2Q68_00003660</name>
</gene>
<evidence type="ECO:0000313" key="3">
    <source>
        <dbReference type="Proteomes" id="UP000712281"/>
    </source>
</evidence>
<feature type="compositionally biased region" description="Basic and acidic residues" evidence="1">
    <location>
        <begin position="50"/>
        <end position="115"/>
    </location>
</feature>
<evidence type="ECO:0000256" key="1">
    <source>
        <dbReference type="SAM" id="MobiDB-lite"/>
    </source>
</evidence>
<dbReference type="AlphaFoldDB" id="A0A8S9JMK3"/>
<evidence type="ECO:0000313" key="2">
    <source>
        <dbReference type="EMBL" id="KAF2582968.1"/>
    </source>
</evidence>
<proteinExistence type="predicted"/>
<feature type="region of interest" description="Disordered" evidence="1">
    <location>
        <begin position="48"/>
        <end position="129"/>
    </location>
</feature>
<protein>
    <submittedName>
        <fullName evidence="2">Uncharacterized protein</fullName>
    </submittedName>
</protein>
<accession>A0A8S9JMK3</accession>
<dbReference type="EMBL" id="QGKW02001660">
    <property type="protein sequence ID" value="KAF2582968.1"/>
    <property type="molecule type" value="Genomic_DNA"/>
</dbReference>
<comment type="caution">
    <text evidence="2">The sequence shown here is derived from an EMBL/GenBank/DDBJ whole genome shotgun (WGS) entry which is preliminary data.</text>
</comment>